<accession>A0ABV8MPR4</accession>
<evidence type="ECO:0000313" key="2">
    <source>
        <dbReference type="Proteomes" id="UP001595791"/>
    </source>
</evidence>
<dbReference type="RefSeq" id="WP_378164674.1">
    <property type="nucleotide sequence ID" value="NZ_JBHSBU010000001.1"/>
</dbReference>
<proteinExistence type="predicted"/>
<gene>
    <name evidence="1" type="ORF">ACFOW7_12435</name>
</gene>
<comment type="caution">
    <text evidence="1">The sequence shown here is derived from an EMBL/GenBank/DDBJ whole genome shotgun (WGS) entry which is preliminary data.</text>
</comment>
<keyword evidence="2" id="KW-1185">Reference proteome</keyword>
<sequence>MTTSVQNFQNVQFQGLPQDVQDGGHLAPAPQNQGTNSLSSQLYDIASYLGNGGLQLASQGLNGGLQLVNGGIQLVSNGINSGVQMASNGINSGIQLASDGAQLVSDGINSGVQMVSDGINSGVQLVSDGAQLVSNGVSSGVQMIGNGLSSGKQIAVNQGTKAFESGFGTTSALLSGALRQLPYTDSQSSLVGRLPNNPDFNGAIANPNGLSAQFTAVSNQNNLSGHSLQMLENAVTGGNSLHRHGQQIQLTPQEFHAALLRGAHFVVEDGGTLTDNLQQQGGFTARGSSHYKGSQDQQYGLDLPNHLGHLLIGKDLQGHSFFQLESHGTGNAQQSLSEKISSVLGHTQAYLQHVGSSLSYVQIGPQGCIEGSEKDNNHVIVR</sequence>
<name>A0ABV8MPR4_9NEIS</name>
<dbReference type="EMBL" id="JBHSBU010000001">
    <property type="protein sequence ID" value="MFC4160157.1"/>
    <property type="molecule type" value="Genomic_DNA"/>
</dbReference>
<organism evidence="1 2">
    <name type="scientific">Chitinimonas lacunae</name>
    <dbReference type="NCBI Taxonomy" id="1963018"/>
    <lineage>
        <taxon>Bacteria</taxon>
        <taxon>Pseudomonadati</taxon>
        <taxon>Pseudomonadota</taxon>
        <taxon>Betaproteobacteria</taxon>
        <taxon>Neisseriales</taxon>
        <taxon>Chitinibacteraceae</taxon>
        <taxon>Chitinimonas</taxon>
    </lineage>
</organism>
<evidence type="ECO:0000313" key="1">
    <source>
        <dbReference type="EMBL" id="MFC4160157.1"/>
    </source>
</evidence>
<protein>
    <submittedName>
        <fullName evidence="1">Uncharacterized protein</fullName>
    </submittedName>
</protein>
<dbReference type="Proteomes" id="UP001595791">
    <property type="component" value="Unassembled WGS sequence"/>
</dbReference>
<reference evidence="2" key="1">
    <citation type="journal article" date="2019" name="Int. J. Syst. Evol. Microbiol.">
        <title>The Global Catalogue of Microorganisms (GCM) 10K type strain sequencing project: providing services to taxonomists for standard genome sequencing and annotation.</title>
        <authorList>
            <consortium name="The Broad Institute Genomics Platform"/>
            <consortium name="The Broad Institute Genome Sequencing Center for Infectious Disease"/>
            <person name="Wu L."/>
            <person name="Ma J."/>
        </authorList>
    </citation>
    <scope>NUCLEOTIDE SEQUENCE [LARGE SCALE GENOMIC DNA]</scope>
    <source>
        <strain evidence="2">LMG 29894</strain>
    </source>
</reference>